<protein>
    <submittedName>
        <fullName evidence="1">Uncharacterized protein</fullName>
    </submittedName>
</protein>
<proteinExistence type="predicted"/>
<evidence type="ECO:0000313" key="1">
    <source>
        <dbReference type="EMBL" id="MBX71335.1"/>
    </source>
</evidence>
<name>A0A2P2QWJ6_RHIMU</name>
<reference evidence="1" key="1">
    <citation type="submission" date="2018-02" db="EMBL/GenBank/DDBJ databases">
        <title>Rhizophora mucronata_Transcriptome.</title>
        <authorList>
            <person name="Meera S.P."/>
            <person name="Sreeshan A."/>
            <person name="Augustine A."/>
        </authorList>
    </citation>
    <scope>NUCLEOTIDE SEQUENCE</scope>
    <source>
        <tissue evidence="1">Leaf</tissue>
    </source>
</reference>
<dbReference type="EMBL" id="GGEC01090851">
    <property type="protein sequence ID" value="MBX71335.1"/>
    <property type="molecule type" value="Transcribed_RNA"/>
</dbReference>
<dbReference type="AlphaFoldDB" id="A0A2P2QWJ6"/>
<organism evidence="1">
    <name type="scientific">Rhizophora mucronata</name>
    <name type="common">Asiatic mangrove</name>
    <dbReference type="NCBI Taxonomy" id="61149"/>
    <lineage>
        <taxon>Eukaryota</taxon>
        <taxon>Viridiplantae</taxon>
        <taxon>Streptophyta</taxon>
        <taxon>Embryophyta</taxon>
        <taxon>Tracheophyta</taxon>
        <taxon>Spermatophyta</taxon>
        <taxon>Magnoliopsida</taxon>
        <taxon>eudicotyledons</taxon>
        <taxon>Gunneridae</taxon>
        <taxon>Pentapetalae</taxon>
        <taxon>rosids</taxon>
        <taxon>fabids</taxon>
        <taxon>Malpighiales</taxon>
        <taxon>Rhizophoraceae</taxon>
        <taxon>Rhizophora</taxon>
    </lineage>
</organism>
<sequence length="23" mass="2637">MLTCVYSHALFLLSLLENLDGFH</sequence>
<accession>A0A2P2QWJ6</accession>